<evidence type="ECO:0000256" key="1">
    <source>
        <dbReference type="ARBA" id="ARBA00004418"/>
    </source>
</evidence>
<keyword evidence="6" id="KW-1185">Reference proteome</keyword>
<dbReference type="Gene3D" id="3.40.190.10">
    <property type="entry name" value="Periplasmic binding protein-like II"/>
    <property type="match status" value="2"/>
</dbReference>
<dbReference type="EMBL" id="ML220112">
    <property type="protein sequence ID" value="TGZ84835.1"/>
    <property type="molecule type" value="Genomic_DNA"/>
</dbReference>
<dbReference type="Proteomes" id="UP000298138">
    <property type="component" value="Unassembled WGS sequence"/>
</dbReference>
<reference evidence="5 6" key="1">
    <citation type="submission" date="2019-04" db="EMBL/GenBank/DDBJ databases">
        <title>Comparative genomics and transcriptomics to analyze fruiting body development in filamentous ascomycetes.</title>
        <authorList>
            <consortium name="DOE Joint Genome Institute"/>
            <person name="Lutkenhaus R."/>
            <person name="Traeger S."/>
            <person name="Breuer J."/>
            <person name="Kuo A."/>
            <person name="Lipzen A."/>
            <person name="Pangilinan J."/>
            <person name="Dilworth D."/>
            <person name="Sandor L."/>
            <person name="Poggeler S."/>
            <person name="Barry K."/>
            <person name="Grigoriev I.V."/>
            <person name="Nowrousian M."/>
        </authorList>
    </citation>
    <scope>NUCLEOTIDE SEQUENCE [LARGE SCALE GENOMIC DNA]</scope>
    <source>
        <strain evidence="5 6">CBS 389.68</strain>
    </source>
</reference>
<dbReference type="PANTHER" id="PTHR30024:SF47">
    <property type="entry name" value="TAURINE-BINDING PERIPLASMIC PROTEIN"/>
    <property type="match status" value="1"/>
</dbReference>
<comment type="subcellular location">
    <subcellularLocation>
        <location evidence="1">Periplasm</location>
    </subcellularLocation>
</comment>
<organism evidence="5 6">
    <name type="scientific">Ascodesmis nigricans</name>
    <dbReference type="NCBI Taxonomy" id="341454"/>
    <lineage>
        <taxon>Eukaryota</taxon>
        <taxon>Fungi</taxon>
        <taxon>Dikarya</taxon>
        <taxon>Ascomycota</taxon>
        <taxon>Pezizomycotina</taxon>
        <taxon>Pezizomycetes</taxon>
        <taxon>Pezizales</taxon>
        <taxon>Ascodesmidaceae</taxon>
        <taxon>Ascodesmis</taxon>
    </lineage>
</organism>
<proteinExistence type="inferred from homology"/>
<evidence type="ECO:0000313" key="5">
    <source>
        <dbReference type="EMBL" id="TGZ84835.1"/>
    </source>
</evidence>
<comment type="similarity">
    <text evidence="2">Belongs to the bacterial solute-binding protein SsuA/TauA family.</text>
</comment>
<gene>
    <name evidence="5" type="ORF">EX30DRAFT_392247</name>
</gene>
<dbReference type="CDD" id="cd13637">
    <property type="entry name" value="PBP2_Ca3427_like"/>
    <property type="match status" value="1"/>
</dbReference>
<feature type="domain" description="Ca3427-like PBP 2" evidence="4">
    <location>
        <begin position="92"/>
        <end position="191"/>
    </location>
</feature>
<sequence length="301" mass="33571">MATEAAPLRVGYVPEHFLTPLHFALQHGLFPATLPPPSLHPYPSGTGHMITSLTDSTIDLAIGLTDGWIAALANGNTSYKLIGEYVSTPLRWAISTSAGRKEELRTKEDLKEHNRLGVSRIGSGSYVMGFVLAEQEGWGEKKGEHFDFVVCDTFKNLRAAVNDEKADAFMWEYFTTKRYYDSGEIRQIGYIDTPWPSWHIVCSTKILSTPEGRAQVSAFLAGINEGIKYFLSHQDEAVKWIAGNLDYTEDDAREWLKTVQFSSDATRVREEVVEKTVEILKTAGVVKGEGKTYEEMVVKVA</sequence>
<dbReference type="OrthoDB" id="1363at2759"/>
<dbReference type="Pfam" id="PF22384">
    <property type="entry name" value="PBP2_Ca3427_like"/>
    <property type="match status" value="1"/>
</dbReference>
<evidence type="ECO:0000313" key="6">
    <source>
        <dbReference type="Proteomes" id="UP000298138"/>
    </source>
</evidence>
<dbReference type="AlphaFoldDB" id="A0A4V6RHI7"/>
<dbReference type="SUPFAM" id="SSF53850">
    <property type="entry name" value="Periplasmic binding protein-like II"/>
    <property type="match status" value="1"/>
</dbReference>
<name>A0A4V6RHI7_9PEZI</name>
<dbReference type="PANTHER" id="PTHR30024">
    <property type="entry name" value="ALIPHATIC SULFONATES-BINDING PROTEIN-RELATED"/>
    <property type="match status" value="1"/>
</dbReference>
<evidence type="ECO:0000256" key="2">
    <source>
        <dbReference type="ARBA" id="ARBA00010742"/>
    </source>
</evidence>
<keyword evidence="3" id="KW-0732">Signal</keyword>
<protein>
    <submittedName>
        <fullName evidence="5">Periplasmic binding protein-like II</fullName>
    </submittedName>
</protein>
<accession>A0A4V6RHI7</accession>
<evidence type="ECO:0000259" key="4">
    <source>
        <dbReference type="Pfam" id="PF22384"/>
    </source>
</evidence>
<dbReference type="GO" id="GO:0042597">
    <property type="term" value="C:periplasmic space"/>
    <property type="evidence" value="ECO:0007669"/>
    <property type="project" value="UniProtKB-SubCell"/>
</dbReference>
<dbReference type="InParanoid" id="A0A4V6RHI7"/>
<dbReference type="InterPro" id="IPR054364">
    <property type="entry name" value="Ca3427-like_PBP2"/>
</dbReference>
<evidence type="ECO:0000256" key="3">
    <source>
        <dbReference type="ARBA" id="ARBA00022729"/>
    </source>
</evidence>